<feature type="domain" description="Acetolactate synthase small subunit C-terminal" evidence="1">
    <location>
        <begin position="1"/>
        <end position="39"/>
    </location>
</feature>
<evidence type="ECO:0000259" key="1">
    <source>
        <dbReference type="Pfam" id="PF10369"/>
    </source>
</evidence>
<reference evidence="2" key="1">
    <citation type="submission" date="2021-02" db="EMBL/GenBank/DDBJ databases">
        <title>Infant gut strain persistence is associated with maternal origin, phylogeny, and functional potential including surface adhesion and iron acquisition.</title>
        <authorList>
            <person name="Lou Y.C."/>
        </authorList>
    </citation>
    <scope>NUCLEOTIDE SEQUENCE</scope>
    <source>
        <strain evidence="2">L3_101_000G1_dasL3_101_000G1_concoct_7_sub</strain>
    </source>
</reference>
<sequence>NENYIVVMVADDASRVESFLKSIKKFNPVDVVRGGSVIMDI</sequence>
<dbReference type="InterPro" id="IPR045865">
    <property type="entry name" value="ACT-like_dom_sf"/>
</dbReference>
<dbReference type="Proteomes" id="UP000824019">
    <property type="component" value="Unassembled WGS sequence"/>
</dbReference>
<evidence type="ECO:0000313" key="3">
    <source>
        <dbReference type="Proteomes" id="UP000824019"/>
    </source>
</evidence>
<dbReference type="EMBL" id="JAHAKR010000540">
    <property type="protein sequence ID" value="MBS5831008.1"/>
    <property type="molecule type" value="Genomic_DNA"/>
</dbReference>
<dbReference type="AlphaFoldDB" id="A0A9E1B7Q6"/>
<dbReference type="InterPro" id="IPR019455">
    <property type="entry name" value="Acetolactate_synth_ssu_C"/>
</dbReference>
<dbReference type="SUPFAM" id="SSF55021">
    <property type="entry name" value="ACT-like"/>
    <property type="match status" value="1"/>
</dbReference>
<proteinExistence type="predicted"/>
<dbReference type="Gene3D" id="3.30.70.1150">
    <property type="entry name" value="ACT-like. Chain A, domain 2"/>
    <property type="match status" value="1"/>
</dbReference>
<name>A0A9E1B7Q6_9BACT</name>
<feature type="non-terminal residue" evidence="2">
    <location>
        <position position="1"/>
    </location>
</feature>
<accession>A0A9E1B7Q6</accession>
<dbReference type="InterPro" id="IPR027271">
    <property type="entry name" value="Acetolactate_synth/TF_NikR_C"/>
</dbReference>
<gene>
    <name evidence="2" type="ORF">KIC69_09320</name>
</gene>
<organism evidence="2 3">
    <name type="scientific">Campylobacter concisus</name>
    <dbReference type="NCBI Taxonomy" id="199"/>
    <lineage>
        <taxon>Bacteria</taxon>
        <taxon>Pseudomonadati</taxon>
        <taxon>Campylobacterota</taxon>
        <taxon>Epsilonproteobacteria</taxon>
        <taxon>Campylobacterales</taxon>
        <taxon>Campylobacteraceae</taxon>
        <taxon>Campylobacter</taxon>
    </lineage>
</organism>
<dbReference type="Pfam" id="PF10369">
    <property type="entry name" value="ALS_ss_C"/>
    <property type="match status" value="1"/>
</dbReference>
<evidence type="ECO:0000313" key="2">
    <source>
        <dbReference type="EMBL" id="MBS5831008.1"/>
    </source>
</evidence>
<comment type="caution">
    <text evidence="2">The sequence shown here is derived from an EMBL/GenBank/DDBJ whole genome shotgun (WGS) entry which is preliminary data.</text>
</comment>
<protein>
    <submittedName>
        <fullName evidence="2">Acetolactate synthase small subunit</fullName>
    </submittedName>
</protein>